<name>A0ABR6Y480_9FLAO</name>
<dbReference type="PANTHER" id="PTHR46825:SF9">
    <property type="entry name" value="BETA-LACTAMASE-RELATED DOMAIN-CONTAINING PROTEIN"/>
    <property type="match status" value="1"/>
</dbReference>
<dbReference type="Proteomes" id="UP000607435">
    <property type="component" value="Unassembled WGS sequence"/>
</dbReference>
<reference evidence="3 4" key="1">
    <citation type="submission" date="2020-08" db="EMBL/GenBank/DDBJ databases">
        <title>Winogradskyella ouciana sp. nov., isolated from the hadal seawater of the Mariana Trench.</title>
        <authorList>
            <person name="He X."/>
        </authorList>
    </citation>
    <scope>NUCLEOTIDE SEQUENCE [LARGE SCALE GENOMIC DNA]</scope>
    <source>
        <strain evidence="3 4">KCTC 22026</strain>
    </source>
</reference>
<evidence type="ECO:0000313" key="3">
    <source>
        <dbReference type="EMBL" id="MBC3847538.1"/>
    </source>
</evidence>
<dbReference type="SUPFAM" id="SSF56601">
    <property type="entry name" value="beta-lactamase/transpeptidase-like"/>
    <property type="match status" value="1"/>
</dbReference>
<dbReference type="PANTHER" id="PTHR46825">
    <property type="entry name" value="D-ALANYL-D-ALANINE-CARBOXYPEPTIDASE/ENDOPEPTIDASE AMPH"/>
    <property type="match status" value="1"/>
</dbReference>
<feature type="signal peptide" evidence="1">
    <location>
        <begin position="1"/>
        <end position="21"/>
    </location>
</feature>
<organism evidence="3 4">
    <name type="scientific">Winogradskyella echinorum</name>
    <dbReference type="NCBI Taxonomy" id="538189"/>
    <lineage>
        <taxon>Bacteria</taxon>
        <taxon>Pseudomonadati</taxon>
        <taxon>Bacteroidota</taxon>
        <taxon>Flavobacteriia</taxon>
        <taxon>Flavobacteriales</taxon>
        <taxon>Flavobacteriaceae</taxon>
        <taxon>Winogradskyella</taxon>
    </lineage>
</organism>
<accession>A0ABR6Y480</accession>
<dbReference type="EMBL" id="JACOME010000004">
    <property type="protein sequence ID" value="MBC3847538.1"/>
    <property type="molecule type" value="Genomic_DNA"/>
</dbReference>
<keyword evidence="1" id="KW-0732">Signal</keyword>
<dbReference type="Gene3D" id="3.40.710.10">
    <property type="entry name" value="DD-peptidase/beta-lactamase superfamily"/>
    <property type="match status" value="1"/>
</dbReference>
<sequence length="456" mass="51550">MKTTNTILILLMISFSSLAFSYTNSSKKATIDNNTQDSLKQYTGEYVLEAVGMIIEVYTKENDTKLFLFVDGQPEYELIQTGEHKFSFKVSDEYKIEFKNPENGVFKELVATQPDGTYTAIRNGEVKIDDLPTIDKKLTERGFSGVILVAQNDSIIFNKAYGKKNNQENGLNDINTVFDICSITKQFTAAGILKLSMQNKVCVDDNISKYFEDVPSDKRNITIHQLLTHSSGLTEGIGDDYDAITEEKFLKKVFRSKLISSVGEKFNYSNMGYSLLGLIIEKASGMDYETFLNTTFFKPSKMYHTGYVIPDWETNEVANGFLDGKEAKKPNEENWSDNGPYLNLKGNGGILTRASDLLLWSKAIQNNTVLDKATTSKYLYPHFEINDIYTHYGYGWGIENNDSNNKLVVHGGASNLFASDFWIYPKKGITIIVLSNTQEEYVYSIARKISKFLLKK</sequence>
<evidence type="ECO:0000313" key="4">
    <source>
        <dbReference type="Proteomes" id="UP000607435"/>
    </source>
</evidence>
<comment type="caution">
    <text evidence="3">The sequence shown here is derived from an EMBL/GenBank/DDBJ whole genome shotgun (WGS) entry which is preliminary data.</text>
</comment>
<gene>
    <name evidence="3" type="ORF">H6H04_14165</name>
</gene>
<dbReference type="InterPro" id="IPR012338">
    <property type="entry name" value="Beta-lactam/transpept-like"/>
</dbReference>
<feature type="chain" id="PRO_5045046189" evidence="1">
    <location>
        <begin position="22"/>
        <end position="456"/>
    </location>
</feature>
<protein>
    <submittedName>
        <fullName evidence="3">Beta-lactamase family protein</fullName>
    </submittedName>
</protein>
<dbReference type="Pfam" id="PF00144">
    <property type="entry name" value="Beta-lactamase"/>
    <property type="match status" value="1"/>
</dbReference>
<proteinExistence type="predicted"/>
<dbReference type="InterPro" id="IPR050491">
    <property type="entry name" value="AmpC-like"/>
</dbReference>
<dbReference type="RefSeq" id="WP_186846648.1">
    <property type="nucleotide sequence ID" value="NZ_JACOME010000004.1"/>
</dbReference>
<keyword evidence="4" id="KW-1185">Reference proteome</keyword>
<evidence type="ECO:0000256" key="1">
    <source>
        <dbReference type="SAM" id="SignalP"/>
    </source>
</evidence>
<dbReference type="InterPro" id="IPR001466">
    <property type="entry name" value="Beta-lactam-related"/>
</dbReference>
<feature type="domain" description="Beta-lactamase-related" evidence="2">
    <location>
        <begin position="134"/>
        <end position="441"/>
    </location>
</feature>
<evidence type="ECO:0000259" key="2">
    <source>
        <dbReference type="Pfam" id="PF00144"/>
    </source>
</evidence>